<comment type="caution">
    <text evidence="1">The sequence shown here is derived from an EMBL/GenBank/DDBJ whole genome shotgun (WGS) entry which is preliminary data.</text>
</comment>
<name>A0ABS4EHJ2_9HYPH</name>
<sequence length="40" mass="4355">MIIALAGAGFLLFSAAFLGWIVQGPEMFLTMAENSLSWCF</sequence>
<protein>
    <submittedName>
        <fullName evidence="1">Uncharacterized protein</fullName>
    </submittedName>
</protein>
<dbReference type="Proteomes" id="UP000823786">
    <property type="component" value="Unassembled WGS sequence"/>
</dbReference>
<dbReference type="EMBL" id="JAGGJV010000001">
    <property type="protein sequence ID" value="MBP1857412.1"/>
    <property type="molecule type" value="Genomic_DNA"/>
</dbReference>
<reference evidence="1 2" key="1">
    <citation type="submission" date="2021-03" db="EMBL/GenBank/DDBJ databases">
        <title>Genomic Encyclopedia of Type Strains, Phase IV (KMG-IV): sequencing the most valuable type-strain genomes for metagenomic binning, comparative biology and taxonomic classification.</title>
        <authorList>
            <person name="Goeker M."/>
        </authorList>
    </citation>
    <scope>NUCLEOTIDE SEQUENCE [LARGE SCALE GENOMIC DNA]</scope>
    <source>
        <strain evidence="1 2">DSM 26427</strain>
    </source>
</reference>
<evidence type="ECO:0000313" key="1">
    <source>
        <dbReference type="EMBL" id="MBP1857412.1"/>
    </source>
</evidence>
<organism evidence="1 2">
    <name type="scientific">Rhizobium herbae</name>
    <dbReference type="NCBI Taxonomy" id="508661"/>
    <lineage>
        <taxon>Bacteria</taxon>
        <taxon>Pseudomonadati</taxon>
        <taxon>Pseudomonadota</taxon>
        <taxon>Alphaproteobacteria</taxon>
        <taxon>Hyphomicrobiales</taxon>
        <taxon>Rhizobiaceae</taxon>
        <taxon>Rhizobium/Agrobacterium group</taxon>
        <taxon>Rhizobium</taxon>
    </lineage>
</organism>
<dbReference type="RefSeq" id="WP_268842032.1">
    <property type="nucleotide sequence ID" value="NZ_JAGGJV010000001.1"/>
</dbReference>
<evidence type="ECO:0000313" key="2">
    <source>
        <dbReference type="Proteomes" id="UP000823786"/>
    </source>
</evidence>
<keyword evidence="2" id="KW-1185">Reference proteome</keyword>
<gene>
    <name evidence="1" type="ORF">J2Z75_000892</name>
</gene>
<accession>A0ABS4EHJ2</accession>
<proteinExistence type="predicted"/>